<protein>
    <submittedName>
        <fullName evidence="1">Uncharacterized protein</fullName>
    </submittedName>
</protein>
<dbReference type="Proteomes" id="UP000267536">
    <property type="component" value="Unassembled WGS sequence"/>
</dbReference>
<proteinExistence type="predicted"/>
<gene>
    <name evidence="1" type="ORF">EF294_02570</name>
</gene>
<accession>A0A3N4GW54</accession>
<keyword evidence="2" id="KW-1185">Reference proteome</keyword>
<comment type="caution">
    <text evidence="1">The sequence shown here is derived from an EMBL/GenBank/DDBJ whole genome shotgun (WGS) entry which is preliminary data.</text>
</comment>
<evidence type="ECO:0000313" key="1">
    <source>
        <dbReference type="EMBL" id="RPA65657.1"/>
    </source>
</evidence>
<sequence>MDGVSSLIRSEAAGTRTNLVVAFTRCCDRREPGGRALVRHAGDRRLGVMVGSCISWVVGLGPHRLCGGRDCRLRMVAGP</sequence>
<dbReference type="EMBL" id="RKMH01000002">
    <property type="protein sequence ID" value="RPA65657.1"/>
    <property type="molecule type" value="Genomic_DNA"/>
</dbReference>
<organism evidence="1 2">
    <name type="scientific">Gordonia oryzae</name>
    <dbReference type="NCBI Taxonomy" id="2487349"/>
    <lineage>
        <taxon>Bacteria</taxon>
        <taxon>Bacillati</taxon>
        <taxon>Actinomycetota</taxon>
        <taxon>Actinomycetes</taxon>
        <taxon>Mycobacteriales</taxon>
        <taxon>Gordoniaceae</taxon>
        <taxon>Gordonia</taxon>
    </lineage>
</organism>
<dbReference type="AlphaFoldDB" id="A0A3N4GW54"/>
<name>A0A3N4GW54_9ACTN</name>
<reference evidence="1 2" key="1">
    <citation type="submission" date="2018-11" db="EMBL/GenBank/DDBJ databases">
        <title>Draft genome sequence of Gordonia sp. RS15-1S isolated from rice stems.</title>
        <authorList>
            <person name="Muangham S."/>
        </authorList>
    </citation>
    <scope>NUCLEOTIDE SEQUENCE [LARGE SCALE GENOMIC DNA]</scope>
    <source>
        <strain evidence="1 2">RS15-1S</strain>
    </source>
</reference>
<evidence type="ECO:0000313" key="2">
    <source>
        <dbReference type="Proteomes" id="UP000267536"/>
    </source>
</evidence>